<evidence type="ECO:0000256" key="6">
    <source>
        <dbReference type="ARBA" id="ARBA00023136"/>
    </source>
</evidence>
<evidence type="ECO:0000256" key="2">
    <source>
        <dbReference type="ARBA" id="ARBA00022475"/>
    </source>
</evidence>
<dbReference type="GO" id="GO:0015744">
    <property type="term" value="P:succinate transport"/>
    <property type="evidence" value="ECO:0007669"/>
    <property type="project" value="TreeGrafter"/>
</dbReference>
<feature type="transmembrane region" description="Helical" evidence="8">
    <location>
        <begin position="119"/>
        <end position="139"/>
    </location>
</feature>
<dbReference type="PATRIC" id="fig|796937.3.peg.849"/>
<dbReference type="Proteomes" id="UP000006437">
    <property type="component" value="Unassembled WGS sequence"/>
</dbReference>
<feature type="transmembrane region" description="Helical" evidence="8">
    <location>
        <begin position="31"/>
        <end position="50"/>
    </location>
</feature>
<accession>G9WZQ2</accession>
<keyword evidence="3" id="KW-0997">Cell inner membrane</keyword>
<dbReference type="EMBL" id="AFZG01000026">
    <property type="protein sequence ID" value="EHL19197.1"/>
    <property type="molecule type" value="Genomic_DNA"/>
</dbReference>
<evidence type="ECO:0000313" key="11">
    <source>
        <dbReference type="EMBL" id="EHL19197.1"/>
    </source>
</evidence>
<evidence type="ECO:0000313" key="12">
    <source>
        <dbReference type="Proteomes" id="UP000003379"/>
    </source>
</evidence>
<keyword evidence="6 8" id="KW-0472">Membrane</keyword>
<protein>
    <recommendedName>
        <fullName evidence="9">Threonine/Serine exporter ThrE domain-containing protein</fullName>
    </recommendedName>
</protein>
<organism evidence="11 12">
    <name type="scientific">Peptoanaerobacter stomatis</name>
    <dbReference type="NCBI Taxonomy" id="796937"/>
    <lineage>
        <taxon>Bacteria</taxon>
        <taxon>Bacillati</taxon>
        <taxon>Bacillota</taxon>
        <taxon>Clostridia</taxon>
        <taxon>Peptostreptococcales</taxon>
        <taxon>Filifactoraceae</taxon>
        <taxon>Peptoanaerobacter</taxon>
    </lineage>
</organism>
<keyword evidence="4 8" id="KW-0812">Transmembrane</keyword>
<evidence type="ECO:0000256" key="5">
    <source>
        <dbReference type="ARBA" id="ARBA00022989"/>
    </source>
</evidence>
<evidence type="ECO:0000256" key="4">
    <source>
        <dbReference type="ARBA" id="ARBA00022692"/>
    </source>
</evidence>
<sequence length="148" mass="16579">MFYIFKNFVFSFLATVGFSMLLNVPKKSIHLCSLSGAVGWTLYIILRRYGIDNVNSNLYSSIIIALMGEIFARLDKEPVTIFVIPGIFCIVPGYGIYNAMKNLMEKNYEQASRIGFETVFVAGAIATGIIIVSSIFKIYSKYKSKAKI</sequence>
<gene>
    <name evidence="11" type="ORF">HMPREF9628_01670</name>
    <name evidence="10" type="ORF">HMPREF9629_01653</name>
</gene>
<dbReference type="InterPro" id="IPR050539">
    <property type="entry name" value="ThrE_Dicarb/AminoAcid_Exp"/>
</dbReference>
<keyword evidence="5 8" id="KW-1133">Transmembrane helix</keyword>
<evidence type="ECO:0000256" key="3">
    <source>
        <dbReference type="ARBA" id="ARBA00022519"/>
    </source>
</evidence>
<evidence type="ECO:0000256" key="7">
    <source>
        <dbReference type="ARBA" id="ARBA00034125"/>
    </source>
</evidence>
<dbReference type="PANTHER" id="PTHR34390:SF1">
    <property type="entry name" value="SUCCINATE TRANSPORTER SUBUNIT YJJB-RELATED"/>
    <property type="match status" value="1"/>
</dbReference>
<dbReference type="InterPro" id="IPR024528">
    <property type="entry name" value="ThrE_2"/>
</dbReference>
<name>G9XCU3_9FIRM</name>
<dbReference type="GO" id="GO:0005886">
    <property type="term" value="C:plasma membrane"/>
    <property type="evidence" value="ECO:0007669"/>
    <property type="project" value="UniProtKB-SubCell"/>
</dbReference>
<feature type="transmembrane region" description="Helical" evidence="8">
    <location>
        <begin position="79"/>
        <end position="99"/>
    </location>
</feature>
<dbReference type="Proteomes" id="UP000003379">
    <property type="component" value="Unassembled WGS sequence"/>
</dbReference>
<dbReference type="Pfam" id="PF12821">
    <property type="entry name" value="ThrE_2"/>
    <property type="match status" value="1"/>
</dbReference>
<reference evidence="11 12" key="2">
    <citation type="submission" date="2011-08" db="EMBL/GenBank/DDBJ databases">
        <title>The Genome Sequence of Eubacteriaceae bacterium CM5.</title>
        <authorList>
            <consortium name="The Broad Institute Genome Sequencing Platform"/>
            <person name="Earl A."/>
            <person name="Ward D."/>
            <person name="Feldgarden M."/>
            <person name="Gevers D."/>
            <person name="Sizova M."/>
            <person name="Hazen A."/>
            <person name="Epstein S."/>
            <person name="Young S.K."/>
            <person name="Zeng Q."/>
            <person name="Gargeya S."/>
            <person name="Fitzgerald M."/>
            <person name="Haas B."/>
            <person name="Abouelleil A."/>
            <person name="Alvarado L."/>
            <person name="Arachchi H.M."/>
            <person name="Berlin A."/>
            <person name="Brown A."/>
            <person name="Chapman S.B."/>
            <person name="Chen Z."/>
            <person name="Dunbar C."/>
            <person name="Freedman E."/>
            <person name="Gearin G."/>
            <person name="Gellesch M."/>
            <person name="Goldberg J."/>
            <person name="Griggs A."/>
            <person name="Gujja S."/>
            <person name="Heiman D."/>
            <person name="Howarth C."/>
            <person name="Larson L."/>
            <person name="Lui A."/>
            <person name="MacDonald P.J.P."/>
            <person name="Montmayeur A."/>
            <person name="Murphy C."/>
            <person name="Neiman D."/>
            <person name="Pearson M."/>
            <person name="Priest M."/>
            <person name="Roberts A."/>
            <person name="Saif S."/>
            <person name="Shea T."/>
            <person name="Shenoy N."/>
            <person name="Sisk P."/>
            <person name="Stolte C."/>
            <person name="Sykes S."/>
            <person name="Wortman J."/>
            <person name="Nusbaum C."/>
            <person name="Birren B."/>
        </authorList>
    </citation>
    <scope>NUCLEOTIDE SEQUENCE [LARGE SCALE GENOMIC DNA]</scope>
    <source>
        <strain evidence="11 12">CM5</strain>
    </source>
</reference>
<dbReference type="RefSeq" id="WP_009525882.1">
    <property type="nucleotide sequence ID" value="NZ_JBQMYZ010000032.1"/>
</dbReference>
<evidence type="ECO:0000256" key="8">
    <source>
        <dbReference type="SAM" id="Phobius"/>
    </source>
</evidence>
<dbReference type="EMBL" id="AFZE01000008">
    <property type="protein sequence ID" value="EHL15939.1"/>
    <property type="molecule type" value="Genomic_DNA"/>
</dbReference>
<proteinExistence type="inferred from homology"/>
<reference evidence="10 13" key="1">
    <citation type="submission" date="2011-08" db="EMBL/GenBank/DDBJ databases">
        <title>The Genome Sequence of Eubacteriaceae bacterium ACC19a.</title>
        <authorList>
            <consortium name="The Broad Institute Genome Sequencing Platform"/>
            <person name="Earl A."/>
            <person name="Ward D."/>
            <person name="Feldgarden M."/>
            <person name="Gevers D."/>
            <person name="Sizova M."/>
            <person name="Hazen A."/>
            <person name="Epstein S."/>
            <person name="Young S.K."/>
            <person name="Zeng Q."/>
            <person name="Gargeya S."/>
            <person name="Fitzgerald M."/>
            <person name="Haas B."/>
            <person name="Abouelleil A."/>
            <person name="Alvarado L."/>
            <person name="Arachchi H.M."/>
            <person name="Berlin A."/>
            <person name="Brown A."/>
            <person name="Chapman S.B."/>
            <person name="Chen Z."/>
            <person name="Dunbar C."/>
            <person name="Freedman E."/>
            <person name="Gearin G."/>
            <person name="Gellesch M."/>
            <person name="Goldberg J."/>
            <person name="Griggs A."/>
            <person name="Gujja S."/>
            <person name="Heiman D."/>
            <person name="Howarth C."/>
            <person name="Larson L."/>
            <person name="Lui A."/>
            <person name="MacDonald P.J.P."/>
            <person name="Montmayeur A."/>
            <person name="Murphy C."/>
            <person name="Neiman D."/>
            <person name="Pearson M."/>
            <person name="Priest M."/>
            <person name="Roberts A."/>
            <person name="Saif S."/>
            <person name="Shea T."/>
            <person name="Shenoy N."/>
            <person name="Sisk P."/>
            <person name="Stolte C."/>
            <person name="Sykes S."/>
            <person name="Wortman J."/>
            <person name="Nusbaum C."/>
            <person name="Birren B."/>
        </authorList>
    </citation>
    <scope>NUCLEOTIDE SEQUENCE [LARGE SCALE GENOMIC DNA]</scope>
    <source>
        <strain evidence="10 13">ACC19a</strain>
    </source>
</reference>
<dbReference type="PANTHER" id="PTHR34390">
    <property type="entry name" value="UPF0442 PROTEIN YJJB-RELATED"/>
    <property type="match status" value="1"/>
</dbReference>
<dbReference type="AlphaFoldDB" id="G9XCU3"/>
<evidence type="ECO:0000313" key="13">
    <source>
        <dbReference type="Proteomes" id="UP000006437"/>
    </source>
</evidence>
<keyword evidence="2" id="KW-1003">Cell membrane</keyword>
<accession>G9XCU3</accession>
<evidence type="ECO:0000259" key="9">
    <source>
        <dbReference type="Pfam" id="PF12821"/>
    </source>
</evidence>
<comment type="subcellular location">
    <subcellularLocation>
        <location evidence="1">Cell membrane</location>
        <topology evidence="1">Multi-pass membrane protein</topology>
    </subcellularLocation>
</comment>
<evidence type="ECO:0000256" key="1">
    <source>
        <dbReference type="ARBA" id="ARBA00004651"/>
    </source>
</evidence>
<dbReference type="HOGENOM" id="CLU_117642_3_0_9"/>
<dbReference type="STRING" id="796937.HMPREF9630_01420"/>
<evidence type="ECO:0000313" key="10">
    <source>
        <dbReference type="EMBL" id="EHL15939.1"/>
    </source>
</evidence>
<feature type="domain" description="Threonine/Serine exporter ThrE" evidence="9">
    <location>
        <begin position="7"/>
        <end position="135"/>
    </location>
</feature>
<comment type="similarity">
    <text evidence="7">Belongs to the ThrE exporter (TC 2.A.79) family.</text>
</comment>
<feature type="transmembrane region" description="Helical" evidence="8">
    <location>
        <begin position="6"/>
        <end position="24"/>
    </location>
</feature>
<comment type="caution">
    <text evidence="11">The sequence shown here is derived from an EMBL/GenBank/DDBJ whole genome shotgun (WGS) entry which is preliminary data.</text>
</comment>